<dbReference type="InterPro" id="IPR039968">
    <property type="entry name" value="BcerS-like"/>
</dbReference>
<gene>
    <name evidence="2" type="ORF">ACFP1Z_28820</name>
</gene>
<evidence type="ECO:0000259" key="1">
    <source>
        <dbReference type="PROSITE" id="PS51186"/>
    </source>
</evidence>
<name>A0ABW0ZB13_9ACTN</name>
<dbReference type="InterPro" id="IPR016181">
    <property type="entry name" value="Acyl_CoA_acyltransferase"/>
</dbReference>
<sequence length="375" mass="42373">MGAVHVTLVRDRAGRSDFLRLPYRLHGGDALWAPPLLRERRRFLDPAVNPFFEFGEAELFVAYRGGRPVGRIAALVNHRHNELHDPGAGFFGLFDVVDDVKVAQRLLDAAAGWLRDRGKGAMLGPTNFTVNHESGVLVDGFDRPQCFLTPYNPRYYPALVEAAGLTKAMDFYTWHGPVLPEIPASMVRAAEWAARRSGVRVRTVRMGDFAAELRLFRDIYNAAWSGNWGFTPMTDRQVAYLTRELRSVVRPELLLVAEVGDEPAGMELVVPDICVALRAAGGRLTRWGLPVGLLRMRQAARRITHFRVLAAGVRPEHRRLGLDALMYAKMMRTAYRLGFRTFEMGPTLENNQPIIRVAARLGTRTKTYRIYHRRI</sequence>
<dbReference type="PANTHER" id="PTHR41368">
    <property type="entry name" value="PROTEIN YGHO"/>
    <property type="match status" value="1"/>
</dbReference>
<evidence type="ECO:0000313" key="2">
    <source>
        <dbReference type="EMBL" id="MFC5724173.1"/>
    </source>
</evidence>
<protein>
    <submittedName>
        <fullName evidence="2">N-acetyltransferase</fullName>
    </submittedName>
</protein>
<keyword evidence="3" id="KW-1185">Reference proteome</keyword>
<reference evidence="3" key="1">
    <citation type="journal article" date="2019" name="Int. J. Syst. Evol. Microbiol.">
        <title>The Global Catalogue of Microorganisms (GCM) 10K type strain sequencing project: providing services to taxonomists for standard genome sequencing and annotation.</title>
        <authorList>
            <consortium name="The Broad Institute Genomics Platform"/>
            <consortium name="The Broad Institute Genome Sequencing Center for Infectious Disease"/>
            <person name="Wu L."/>
            <person name="Ma J."/>
        </authorList>
    </citation>
    <scope>NUCLEOTIDE SEQUENCE [LARGE SCALE GENOMIC DNA]</scope>
    <source>
        <strain evidence="3">CGMCC 4.7304</strain>
    </source>
</reference>
<accession>A0ABW0ZB13</accession>
<organism evidence="2 3">
    <name type="scientific">Streptomyces gamaensis</name>
    <dbReference type="NCBI Taxonomy" id="1763542"/>
    <lineage>
        <taxon>Bacteria</taxon>
        <taxon>Bacillati</taxon>
        <taxon>Actinomycetota</taxon>
        <taxon>Actinomycetes</taxon>
        <taxon>Kitasatosporales</taxon>
        <taxon>Streptomycetaceae</taxon>
        <taxon>Streptomyces</taxon>
    </lineage>
</organism>
<dbReference type="RefSeq" id="WP_390320608.1">
    <property type="nucleotide sequence ID" value="NZ_JBHSPB010000024.1"/>
</dbReference>
<dbReference type="SUPFAM" id="SSF55729">
    <property type="entry name" value="Acyl-CoA N-acyltransferases (Nat)"/>
    <property type="match status" value="1"/>
</dbReference>
<dbReference type="PANTHER" id="PTHR41368:SF1">
    <property type="entry name" value="PROTEIN YGHO"/>
    <property type="match status" value="1"/>
</dbReference>
<dbReference type="Gene3D" id="3.40.630.30">
    <property type="match status" value="1"/>
</dbReference>
<feature type="domain" description="N-acetyltransferase" evidence="1">
    <location>
        <begin position="199"/>
        <end position="375"/>
    </location>
</feature>
<dbReference type="PROSITE" id="PS51186">
    <property type="entry name" value="GNAT"/>
    <property type="match status" value="1"/>
</dbReference>
<evidence type="ECO:0000313" key="3">
    <source>
        <dbReference type="Proteomes" id="UP001596083"/>
    </source>
</evidence>
<proteinExistence type="predicted"/>
<comment type="caution">
    <text evidence="2">The sequence shown here is derived from an EMBL/GenBank/DDBJ whole genome shotgun (WGS) entry which is preliminary data.</text>
</comment>
<dbReference type="Proteomes" id="UP001596083">
    <property type="component" value="Unassembled WGS sequence"/>
</dbReference>
<dbReference type="EMBL" id="JBHSPB010000024">
    <property type="protein sequence ID" value="MFC5724173.1"/>
    <property type="molecule type" value="Genomic_DNA"/>
</dbReference>
<dbReference type="InterPro" id="IPR000182">
    <property type="entry name" value="GNAT_dom"/>
</dbReference>